<comment type="caution">
    <text evidence="2">The sequence shown here is derived from an EMBL/GenBank/DDBJ whole genome shotgun (WGS) entry which is preliminary data.</text>
</comment>
<dbReference type="EMBL" id="JACEIK010003227">
    <property type="protein sequence ID" value="MCD9640879.1"/>
    <property type="molecule type" value="Genomic_DNA"/>
</dbReference>
<proteinExistence type="predicted"/>
<evidence type="ECO:0000313" key="3">
    <source>
        <dbReference type="Proteomes" id="UP000823775"/>
    </source>
</evidence>
<evidence type="ECO:0000313" key="2">
    <source>
        <dbReference type="EMBL" id="MCD9640879.1"/>
    </source>
</evidence>
<accession>A0ABS8V2H4</accession>
<protein>
    <submittedName>
        <fullName evidence="2">Uncharacterized protein</fullName>
    </submittedName>
</protein>
<sequence>MDYPLREQSRDLCRVGLGFEEPLDDDVATEDEMARVDSDIESSGDNEKDSEMGKHYTTMPVQPAAQRTATHARDAGYVLKPAMRRGTLAFAMPCAARQECPAASQ</sequence>
<organism evidence="2 3">
    <name type="scientific">Datura stramonium</name>
    <name type="common">Jimsonweed</name>
    <name type="synonym">Common thornapple</name>
    <dbReference type="NCBI Taxonomy" id="4076"/>
    <lineage>
        <taxon>Eukaryota</taxon>
        <taxon>Viridiplantae</taxon>
        <taxon>Streptophyta</taxon>
        <taxon>Embryophyta</taxon>
        <taxon>Tracheophyta</taxon>
        <taxon>Spermatophyta</taxon>
        <taxon>Magnoliopsida</taxon>
        <taxon>eudicotyledons</taxon>
        <taxon>Gunneridae</taxon>
        <taxon>Pentapetalae</taxon>
        <taxon>asterids</taxon>
        <taxon>lamiids</taxon>
        <taxon>Solanales</taxon>
        <taxon>Solanaceae</taxon>
        <taxon>Solanoideae</taxon>
        <taxon>Datureae</taxon>
        <taxon>Datura</taxon>
    </lineage>
</organism>
<keyword evidence="3" id="KW-1185">Reference proteome</keyword>
<feature type="compositionally biased region" description="Basic and acidic residues" evidence="1">
    <location>
        <begin position="45"/>
        <end position="54"/>
    </location>
</feature>
<evidence type="ECO:0000256" key="1">
    <source>
        <dbReference type="SAM" id="MobiDB-lite"/>
    </source>
</evidence>
<feature type="region of interest" description="Disordered" evidence="1">
    <location>
        <begin position="25"/>
        <end position="69"/>
    </location>
</feature>
<name>A0ABS8V2H4_DATST</name>
<gene>
    <name evidence="2" type="ORF">HAX54_026590</name>
</gene>
<reference evidence="2 3" key="1">
    <citation type="journal article" date="2021" name="BMC Genomics">
        <title>Datura genome reveals duplications of psychoactive alkaloid biosynthetic genes and high mutation rate following tissue culture.</title>
        <authorList>
            <person name="Rajewski A."/>
            <person name="Carter-House D."/>
            <person name="Stajich J."/>
            <person name="Litt A."/>
        </authorList>
    </citation>
    <scope>NUCLEOTIDE SEQUENCE [LARGE SCALE GENOMIC DNA]</scope>
    <source>
        <strain evidence="2">AR-01</strain>
    </source>
</reference>
<dbReference type="Proteomes" id="UP000823775">
    <property type="component" value="Unassembled WGS sequence"/>
</dbReference>